<dbReference type="EMBL" id="BKAW01000007">
    <property type="protein sequence ID" value="GEQ02947.1"/>
    <property type="molecule type" value="Genomic_DNA"/>
</dbReference>
<dbReference type="GeneID" id="78332996"/>
<protein>
    <submittedName>
        <fullName evidence="2">Uncharacterized protein</fullName>
    </submittedName>
</protein>
<keyword evidence="1" id="KW-0472">Membrane</keyword>
<evidence type="ECO:0000313" key="2">
    <source>
        <dbReference type="EMBL" id="GEQ02947.1"/>
    </source>
</evidence>
<proteinExistence type="predicted"/>
<keyword evidence="3" id="KW-1185">Reference proteome</keyword>
<reference evidence="2 3" key="1">
    <citation type="submission" date="2019-07" db="EMBL/GenBank/DDBJ databases">
        <title>Whole genome shotgun sequence of Staphylococcus cohnii subsp. urealyticus NBRC 109766.</title>
        <authorList>
            <person name="Hosoyama A."/>
            <person name="Uohara A."/>
            <person name="Ohji S."/>
            <person name="Ichikawa N."/>
        </authorList>
    </citation>
    <scope>NUCLEOTIDE SEQUENCE [LARGE SCALE GENOMIC DNA]</scope>
    <source>
        <strain evidence="2 3">NBRC 109766</strain>
    </source>
</reference>
<dbReference type="AlphaFoldDB" id="A0AB34ALW3"/>
<feature type="transmembrane region" description="Helical" evidence="1">
    <location>
        <begin position="30"/>
        <end position="50"/>
    </location>
</feature>
<name>A0AB34ALW3_STAUR</name>
<gene>
    <name evidence="2" type="ORF">SCO02_13880</name>
</gene>
<sequence length="84" mass="9720">MRIIILSLLFLINLIFVIQTFSTTFNVSYLSLRIILAVFTFVATVYLLLLSNKNKWGTYLTILTLITSVIHIVVIAHSMYVYIY</sequence>
<keyword evidence="1" id="KW-1133">Transmembrane helix</keyword>
<dbReference type="Proteomes" id="UP000321839">
    <property type="component" value="Unassembled WGS sequence"/>
</dbReference>
<evidence type="ECO:0000256" key="1">
    <source>
        <dbReference type="SAM" id="Phobius"/>
    </source>
</evidence>
<feature type="transmembrane region" description="Helical" evidence="1">
    <location>
        <begin position="62"/>
        <end position="83"/>
    </location>
</feature>
<organism evidence="2 3">
    <name type="scientific">Staphylococcus ureilyticus</name>
    <name type="common">Staphylococcus cohnii subsp. urealyticus</name>
    <dbReference type="NCBI Taxonomy" id="94138"/>
    <lineage>
        <taxon>Bacteria</taxon>
        <taxon>Bacillati</taxon>
        <taxon>Bacillota</taxon>
        <taxon>Bacilli</taxon>
        <taxon>Bacillales</taxon>
        <taxon>Staphylococcaceae</taxon>
        <taxon>Staphylococcus</taxon>
        <taxon>Staphylococcus cohnii species complex</taxon>
    </lineage>
</organism>
<comment type="caution">
    <text evidence="2">The sequence shown here is derived from an EMBL/GenBank/DDBJ whole genome shotgun (WGS) entry which is preliminary data.</text>
</comment>
<accession>A0AB34ALW3</accession>
<dbReference type="RefSeq" id="WP_073343811.1">
    <property type="nucleotide sequence ID" value="NZ_CP094825.1"/>
</dbReference>
<evidence type="ECO:0000313" key="3">
    <source>
        <dbReference type="Proteomes" id="UP000321839"/>
    </source>
</evidence>
<keyword evidence="1" id="KW-0812">Transmembrane</keyword>